<dbReference type="InterPro" id="IPR050903">
    <property type="entry name" value="Bact_Chemotaxis_MeTrfase"/>
</dbReference>
<evidence type="ECO:0000256" key="5">
    <source>
        <dbReference type="PROSITE-ProRule" id="PRU00169"/>
    </source>
</evidence>
<dbReference type="InterPro" id="IPR011006">
    <property type="entry name" value="CheY-like_superfamily"/>
</dbReference>
<dbReference type="PROSITE" id="PS50123">
    <property type="entry name" value="CHER"/>
    <property type="match status" value="1"/>
</dbReference>
<dbReference type="GO" id="GO:0000156">
    <property type="term" value="F:phosphorelay response regulator activity"/>
    <property type="evidence" value="ECO:0007669"/>
    <property type="project" value="InterPro"/>
</dbReference>
<dbReference type="InterPro" id="IPR000673">
    <property type="entry name" value="Sig_transdc_resp-reg_Me-estase"/>
</dbReference>
<evidence type="ECO:0000256" key="4">
    <source>
        <dbReference type="PROSITE-ProRule" id="PRU00050"/>
    </source>
</evidence>
<evidence type="ECO:0000256" key="2">
    <source>
        <dbReference type="ARBA" id="ARBA00012438"/>
    </source>
</evidence>
<dbReference type="STRING" id="1777137.AWB76_01701"/>
<dbReference type="PANTHER" id="PTHR24422">
    <property type="entry name" value="CHEMOTAXIS PROTEIN METHYLTRANSFERASE"/>
    <property type="match status" value="1"/>
</dbReference>
<dbReference type="InterPro" id="IPR036097">
    <property type="entry name" value="HisK_dim/P_sf"/>
</dbReference>
<feature type="active site" evidence="4">
    <location>
        <position position="26"/>
    </location>
</feature>
<evidence type="ECO:0000259" key="7">
    <source>
        <dbReference type="PROSITE" id="PS50109"/>
    </source>
</evidence>
<evidence type="ECO:0000259" key="8">
    <source>
        <dbReference type="PROSITE" id="PS50110"/>
    </source>
</evidence>
<dbReference type="SMART" id="SM00138">
    <property type="entry name" value="MeTrc"/>
    <property type="match status" value="1"/>
</dbReference>
<keyword evidence="14" id="KW-1185">Reference proteome</keyword>
<dbReference type="InterPro" id="IPR001789">
    <property type="entry name" value="Sig_transdc_resp-reg_receiver"/>
</dbReference>
<name>A0A158A3J9_9BURK</name>
<sequence length="1376" mass="151118">MTPPSERPSDRTGSGPDFAVVGIGASAGGLQALLQLFKGAPASPGIAFVVVLHLSPDHASQAHEVIQRVTDMRVEQVRSPVPLEKNTVYVIPPGKLLSMVDGYLRLSEPELPRFPPTSIDLFFRSLADAHGSRSLAVVLSGAGSDGSVGISRIRERGGITIAQRPEEAQYPDMPKSAIDTGDVDIVLPVGQIMPRVVALARNAAKIRLPAPSDEQTPNEAEPPAPDADAIDDVLAILRTRSRHDFSNYKRGTVVRRIERRMQVNRVSTAAAYREFLTEHADETPKLLADMLIGVTNFFRDPVAFAALERSVIPQIMKNLKERDEIRAWVPACATGEEAFSIAMLLDEAASRAPHRPRVIIYATDIDEHAIAVARAGSYPKAIENDVPPARLGQYFHKDGNRYRVVKSLRDTVIFAAHNLLLDPPFSRLDLVSCRNVLIYLDRRAQKYVLDALHFSLRPHEGVLLLGAAESADFNTEQFRPVDKQQKIYRAAPHVAANRTFNFPHPNGQAAQSGHAFFTMPDDTKPREPFLPSQTRALDLYGPAVIVMRPDGAILHRSVNANRLTENARRERVDNLFDIVRGDAQAEVRRTIQKCLNSARREVANAVPFLIGLGQAPVDLSFRPYRDLAHQEHLISVTCDSLIPLPDAAPAHIPSAGADTIESLRMALAGSEDRLSESRQHGQASSEQLRASNEELQAMNEELRSATEELEASREELQSLNEELLTVNSELIAKVHESARVSDDLQNLISLVGVATIFVDRALRIKRYTSPADTLFNIRFTDMGRPLEDLTHRLDYPDMLDDLRTAFESLKRSEREVTTVDGRAFLARVLPYRTDDDRIDGAVLALIDISEQKLAQEHARRSEEKLHLAAHATHDFAIIVIDEDGKVASWNVGANRLFGFEADEILDRPLDPIFTAKDLAEGIPAKEREKADQFGRAEDERWHVTKSGARIFCSGFLSRIEVPGFSGYTKIVHDATERKLADGRKNSVLELERADHVEVRKLSRLKDEFIAVLSHELKNPLNLIHIKAEILARIPEARHIGRVQEVSDAIQKSVLTQAQIIDDLLDFSRIQTGKLSLRFAPTDFAGVVRSIVDAMRTDFDNGGVALRLDVPQTPALIRADAVRIEQIVWNLLSNALKFTPQGGEVAVRIQQNAESVRLEVADTGCGLAPDTLSSIFDMYRQTPNVPCRARPGGLGIGLSLVRQLALLHGGTVDAFSDGENKGACFVVVLPADASFAHGAAGDAPADLSVFAEVRVLVIDDQQDSLDAMTDLLALYGARVSGANGAADALRIAGETEFDLAIAHIDHLGADASRIARQLRDVQRAAKLAVVALTGRATAQEEARALAAGFDACLSTPFNLATLADFMRRFFDDARSGD</sequence>
<dbReference type="Pfam" id="PF02518">
    <property type="entry name" value="HATPase_c"/>
    <property type="match status" value="1"/>
</dbReference>
<accession>A0A158A3J9</accession>
<dbReference type="Proteomes" id="UP000054624">
    <property type="component" value="Unassembled WGS sequence"/>
</dbReference>
<comment type="caution">
    <text evidence="5">Lacks conserved residue(s) required for the propagation of feature annotation.</text>
</comment>
<dbReference type="InterPro" id="IPR003594">
    <property type="entry name" value="HATPase_dom"/>
</dbReference>
<evidence type="ECO:0000256" key="3">
    <source>
        <dbReference type="ARBA" id="ARBA00022500"/>
    </source>
</evidence>
<dbReference type="InterPro" id="IPR035965">
    <property type="entry name" value="PAS-like_dom_sf"/>
</dbReference>
<dbReference type="PRINTS" id="PR00996">
    <property type="entry name" value="CHERMTFRASE"/>
</dbReference>
<dbReference type="EMBL" id="FCOI02000004">
    <property type="protein sequence ID" value="SAK52392.1"/>
    <property type="molecule type" value="Genomic_DNA"/>
</dbReference>
<dbReference type="SMART" id="SM00091">
    <property type="entry name" value="PAS"/>
    <property type="match status" value="3"/>
</dbReference>
<dbReference type="InterPro" id="IPR036890">
    <property type="entry name" value="HATPase_C_sf"/>
</dbReference>
<evidence type="ECO:0000259" key="11">
    <source>
        <dbReference type="PROSITE" id="PS50122"/>
    </source>
</evidence>
<dbReference type="Gene3D" id="3.40.50.2300">
    <property type="match status" value="1"/>
</dbReference>
<dbReference type="PROSITE" id="PS50110">
    <property type="entry name" value="RESPONSE_REGULATORY"/>
    <property type="match status" value="1"/>
</dbReference>
<dbReference type="Pfam" id="PF00072">
    <property type="entry name" value="Response_reg"/>
    <property type="match status" value="1"/>
</dbReference>
<dbReference type="InterPro" id="IPR000014">
    <property type="entry name" value="PAS"/>
</dbReference>
<keyword evidence="6" id="KW-0175">Coiled coil</keyword>
<feature type="coiled-coil region" evidence="6">
    <location>
        <begin position="681"/>
        <end position="733"/>
    </location>
</feature>
<dbReference type="Pfam" id="PF00512">
    <property type="entry name" value="HisKA"/>
    <property type="match status" value="1"/>
</dbReference>
<organism evidence="13 14">
    <name type="scientific">Caballeronia temeraria</name>
    <dbReference type="NCBI Taxonomy" id="1777137"/>
    <lineage>
        <taxon>Bacteria</taxon>
        <taxon>Pseudomonadati</taxon>
        <taxon>Pseudomonadota</taxon>
        <taxon>Betaproteobacteria</taxon>
        <taxon>Burkholderiales</taxon>
        <taxon>Burkholderiaceae</taxon>
        <taxon>Caballeronia</taxon>
    </lineage>
</organism>
<dbReference type="CDD" id="cd16434">
    <property type="entry name" value="CheB-CheR_fusion"/>
    <property type="match status" value="1"/>
</dbReference>
<dbReference type="EC" id="2.7.13.3" evidence="2"/>
<feature type="domain" description="CheR-type methyltransferase" evidence="12">
    <location>
        <begin position="236"/>
        <end position="470"/>
    </location>
</feature>
<evidence type="ECO:0000259" key="12">
    <source>
        <dbReference type="PROSITE" id="PS50123"/>
    </source>
</evidence>
<feature type="domain" description="PAS" evidence="9">
    <location>
        <begin position="861"/>
        <end position="907"/>
    </location>
</feature>
<keyword evidence="3 4" id="KW-0145">Chemotaxis</keyword>
<reference evidence="14" key="1">
    <citation type="submission" date="2016-01" db="EMBL/GenBank/DDBJ databases">
        <authorList>
            <person name="Peeters Charlotte."/>
        </authorList>
    </citation>
    <scope>NUCLEOTIDE SEQUENCE [LARGE SCALE GENOMIC DNA]</scope>
</reference>
<dbReference type="InterPro" id="IPR005467">
    <property type="entry name" value="His_kinase_dom"/>
</dbReference>
<dbReference type="SUPFAM" id="SSF53335">
    <property type="entry name" value="S-adenosyl-L-methionine-dependent methyltransferases"/>
    <property type="match status" value="1"/>
</dbReference>
<dbReference type="Pfam" id="PF01739">
    <property type="entry name" value="CheR"/>
    <property type="match status" value="1"/>
</dbReference>
<dbReference type="GO" id="GO:0005737">
    <property type="term" value="C:cytoplasm"/>
    <property type="evidence" value="ECO:0007669"/>
    <property type="project" value="InterPro"/>
</dbReference>
<comment type="catalytic activity">
    <reaction evidence="1">
        <text>ATP + protein L-histidine = ADP + protein N-phospho-L-histidine.</text>
        <dbReference type="EC" id="2.7.13.3"/>
    </reaction>
</comment>
<dbReference type="InterPro" id="IPR000780">
    <property type="entry name" value="CheR_MeTrfase"/>
</dbReference>
<dbReference type="PANTHER" id="PTHR24422:SF27">
    <property type="entry name" value="PROTEIN-GLUTAMATE O-METHYLTRANSFERASE"/>
    <property type="match status" value="1"/>
</dbReference>
<dbReference type="PROSITE" id="PS50112">
    <property type="entry name" value="PAS"/>
    <property type="match status" value="1"/>
</dbReference>
<dbReference type="Pfam" id="PF01339">
    <property type="entry name" value="CheB_methylest"/>
    <property type="match status" value="1"/>
</dbReference>
<dbReference type="Gene3D" id="1.10.287.130">
    <property type="match status" value="1"/>
</dbReference>
<evidence type="ECO:0000259" key="10">
    <source>
        <dbReference type="PROSITE" id="PS50113"/>
    </source>
</evidence>
<dbReference type="CDD" id="cd00130">
    <property type="entry name" value="PAS"/>
    <property type="match status" value="2"/>
</dbReference>
<dbReference type="NCBIfam" id="TIGR00229">
    <property type="entry name" value="sensory_box"/>
    <property type="match status" value="1"/>
</dbReference>
<dbReference type="PROSITE" id="PS50122">
    <property type="entry name" value="CHEB"/>
    <property type="match status" value="1"/>
</dbReference>
<feature type="domain" description="PAC" evidence="10">
    <location>
        <begin position="810"/>
        <end position="860"/>
    </location>
</feature>
<dbReference type="Gene3D" id="3.40.50.180">
    <property type="entry name" value="Methylesterase CheB, C-terminal domain"/>
    <property type="match status" value="1"/>
</dbReference>
<proteinExistence type="predicted"/>
<dbReference type="PROSITE" id="PS50113">
    <property type="entry name" value="PAC"/>
    <property type="match status" value="1"/>
</dbReference>
<dbReference type="Gene3D" id="3.40.50.150">
    <property type="entry name" value="Vaccinia Virus protein VP39"/>
    <property type="match status" value="1"/>
</dbReference>
<dbReference type="InterPro" id="IPR000700">
    <property type="entry name" value="PAS-assoc_C"/>
</dbReference>
<dbReference type="SMART" id="SM00448">
    <property type="entry name" value="REC"/>
    <property type="match status" value="1"/>
</dbReference>
<dbReference type="SUPFAM" id="SSF55874">
    <property type="entry name" value="ATPase domain of HSP90 chaperone/DNA topoisomerase II/histidine kinase"/>
    <property type="match status" value="1"/>
</dbReference>
<dbReference type="InterPro" id="IPR022642">
    <property type="entry name" value="CheR_C"/>
</dbReference>
<dbReference type="Pfam" id="PF03705">
    <property type="entry name" value="CheR_N"/>
    <property type="match status" value="1"/>
</dbReference>
<evidence type="ECO:0000259" key="9">
    <source>
        <dbReference type="PROSITE" id="PS50112"/>
    </source>
</evidence>
<dbReference type="InterPro" id="IPR022641">
    <property type="entry name" value="CheR_N"/>
</dbReference>
<evidence type="ECO:0000313" key="13">
    <source>
        <dbReference type="EMBL" id="SAK52392.1"/>
    </source>
</evidence>
<feature type="domain" description="Histidine kinase" evidence="7">
    <location>
        <begin position="1011"/>
        <end position="1232"/>
    </location>
</feature>
<dbReference type="InterPro" id="IPR029063">
    <property type="entry name" value="SAM-dependent_MTases_sf"/>
</dbReference>
<dbReference type="CDD" id="cd00075">
    <property type="entry name" value="HATPase"/>
    <property type="match status" value="1"/>
</dbReference>
<dbReference type="Pfam" id="PF13426">
    <property type="entry name" value="PAS_9"/>
    <property type="match status" value="1"/>
</dbReference>
<dbReference type="PROSITE" id="PS50109">
    <property type="entry name" value="HIS_KIN"/>
    <property type="match status" value="1"/>
</dbReference>
<evidence type="ECO:0000256" key="1">
    <source>
        <dbReference type="ARBA" id="ARBA00000085"/>
    </source>
</evidence>
<feature type="domain" description="Response regulatory" evidence="8">
    <location>
        <begin position="1253"/>
        <end position="1369"/>
    </location>
</feature>
<evidence type="ECO:0000313" key="14">
    <source>
        <dbReference type="Proteomes" id="UP000054624"/>
    </source>
</evidence>
<dbReference type="Pfam" id="PF13596">
    <property type="entry name" value="PAS_10"/>
    <property type="match status" value="1"/>
</dbReference>
<dbReference type="InterPro" id="IPR003661">
    <property type="entry name" value="HisK_dim/P_dom"/>
</dbReference>
<feature type="active site" evidence="4">
    <location>
        <position position="145"/>
    </location>
</feature>
<dbReference type="GO" id="GO:0008757">
    <property type="term" value="F:S-adenosylmethionine-dependent methyltransferase activity"/>
    <property type="evidence" value="ECO:0007669"/>
    <property type="project" value="InterPro"/>
</dbReference>
<feature type="domain" description="CheB-type methylesterase" evidence="11">
    <location>
        <begin position="14"/>
        <end position="203"/>
    </location>
</feature>
<dbReference type="GO" id="GO:0008984">
    <property type="term" value="F:protein-glutamate methylesterase activity"/>
    <property type="evidence" value="ECO:0007669"/>
    <property type="project" value="InterPro"/>
</dbReference>
<dbReference type="SUPFAM" id="SSF47384">
    <property type="entry name" value="Homodimeric domain of signal transducing histidine kinase"/>
    <property type="match status" value="1"/>
</dbReference>
<dbReference type="SMART" id="SM00387">
    <property type="entry name" value="HATPase_c"/>
    <property type="match status" value="1"/>
</dbReference>
<feature type="active site" evidence="4">
    <location>
        <position position="53"/>
    </location>
</feature>
<evidence type="ECO:0000256" key="6">
    <source>
        <dbReference type="SAM" id="Coils"/>
    </source>
</evidence>
<dbReference type="InterPro" id="IPR035909">
    <property type="entry name" value="CheB_C"/>
</dbReference>
<dbReference type="GO" id="GO:0000155">
    <property type="term" value="F:phosphorelay sensor kinase activity"/>
    <property type="evidence" value="ECO:0007669"/>
    <property type="project" value="InterPro"/>
</dbReference>
<gene>
    <name evidence="13" type="ORF">AWB76_01701</name>
</gene>
<dbReference type="RefSeq" id="WP_063936311.1">
    <property type="nucleotide sequence ID" value="NZ_FCOI02000004.1"/>
</dbReference>
<dbReference type="Gene3D" id="3.30.450.20">
    <property type="entry name" value="PAS domain"/>
    <property type="match status" value="2"/>
</dbReference>
<dbReference type="SUPFAM" id="SSF55785">
    <property type="entry name" value="PYP-like sensor domain (PAS domain)"/>
    <property type="match status" value="2"/>
</dbReference>
<dbReference type="SUPFAM" id="SSF52172">
    <property type="entry name" value="CheY-like"/>
    <property type="match status" value="1"/>
</dbReference>
<keyword evidence="4" id="KW-0378">Hydrolase</keyword>
<dbReference type="OrthoDB" id="9816309at2"/>
<dbReference type="SMART" id="SM00388">
    <property type="entry name" value="HisKA"/>
    <property type="match status" value="1"/>
</dbReference>
<dbReference type="SUPFAM" id="SSF47757">
    <property type="entry name" value="Chemotaxis receptor methyltransferase CheR, N-terminal domain"/>
    <property type="match status" value="1"/>
</dbReference>
<dbReference type="SUPFAM" id="SSF52738">
    <property type="entry name" value="Methylesterase CheB, C-terminal domain"/>
    <property type="match status" value="1"/>
</dbReference>
<dbReference type="CDD" id="cd00082">
    <property type="entry name" value="HisKA"/>
    <property type="match status" value="1"/>
</dbReference>
<dbReference type="GO" id="GO:0006935">
    <property type="term" value="P:chemotaxis"/>
    <property type="evidence" value="ECO:0007669"/>
    <property type="project" value="UniProtKB-UniRule"/>
</dbReference>
<protein>
    <recommendedName>
        <fullName evidence="2">histidine kinase</fullName>
        <ecNumber evidence="2">2.7.13.3</ecNumber>
    </recommendedName>
</protein>
<dbReference type="Gene3D" id="3.30.565.10">
    <property type="entry name" value="Histidine kinase-like ATPase, C-terminal domain"/>
    <property type="match status" value="1"/>
</dbReference>